<protein>
    <submittedName>
        <fullName evidence="1">Uncharacterized protein</fullName>
    </submittedName>
</protein>
<name>A0A2G3E725_9FIRM</name>
<comment type="caution">
    <text evidence="1">The sequence shown here is derived from an EMBL/GenBank/DDBJ whole genome shotgun (WGS) entry which is preliminary data.</text>
</comment>
<dbReference type="AlphaFoldDB" id="A0A2G3E725"/>
<dbReference type="EMBL" id="PDYH01000058">
    <property type="protein sequence ID" value="PHU39102.1"/>
    <property type="molecule type" value="Genomic_DNA"/>
</dbReference>
<dbReference type="RefSeq" id="WP_099413881.1">
    <property type="nucleotide sequence ID" value="NZ_PDYH01000058.1"/>
</dbReference>
<accession>A0A2G3E725</accession>
<reference evidence="1" key="1">
    <citation type="submission" date="2017-10" db="EMBL/GenBank/DDBJ databases">
        <title>Resolving the taxonomy of Roseburia spp., Eubacterium rectale and Agathobacter spp. through phylogenomic analysis.</title>
        <authorList>
            <person name="Sheridan P.O."/>
            <person name="Walker A.W."/>
            <person name="Duncan S.H."/>
            <person name="Scott K.P."/>
            <person name="Toole P.W.O."/>
            <person name="Luis P."/>
            <person name="Flint H.J."/>
        </authorList>
    </citation>
    <scope>NUCLEOTIDE SEQUENCE [LARGE SCALE GENOMIC DNA]</scope>
    <source>
        <strain evidence="1">JK10</strain>
    </source>
</reference>
<organism evidence="1 2">
    <name type="scientific">Pseudobutyrivibrio ruminis</name>
    <dbReference type="NCBI Taxonomy" id="46206"/>
    <lineage>
        <taxon>Bacteria</taxon>
        <taxon>Bacillati</taxon>
        <taxon>Bacillota</taxon>
        <taxon>Clostridia</taxon>
        <taxon>Lachnospirales</taxon>
        <taxon>Lachnospiraceae</taxon>
        <taxon>Pseudobutyrivibrio</taxon>
    </lineage>
</organism>
<gene>
    <name evidence="1" type="ORF">CSX00_12315</name>
</gene>
<evidence type="ECO:0000313" key="1">
    <source>
        <dbReference type="EMBL" id="PHU39102.1"/>
    </source>
</evidence>
<evidence type="ECO:0000313" key="2">
    <source>
        <dbReference type="Proteomes" id="UP000224317"/>
    </source>
</evidence>
<proteinExistence type="predicted"/>
<keyword evidence="2" id="KW-1185">Reference proteome</keyword>
<sequence length="227" mass="26905">MGKIFKHKLTRRQKEILERTKLPNNWEELSTYHRRIIKRIEKMIKYLEKKYGKKFYYNGYVPGNKLFLDEEYMVAYAEGDDPETGCFSVEPKGFGFSDGYAWVTQAPIVQKEMEEKLAGILEGQKYKMFVDLTGVSDEGVVKCYNVFIYIDNKDTLITDSIMDKLVETLSDETREWELIMYCFKKSVVDSIQAKEHNRSFESDDVYCMYDSDRIVRREGKGWERNDR</sequence>
<dbReference type="Proteomes" id="UP000224317">
    <property type="component" value="Unassembled WGS sequence"/>
</dbReference>